<dbReference type="AlphaFoldDB" id="A0A2J8J5U6"/>
<evidence type="ECO:0000313" key="1">
    <source>
        <dbReference type="EMBL" id="PNI18147.1"/>
    </source>
</evidence>
<comment type="caution">
    <text evidence="1">The sequence shown here is derived from an EMBL/GenBank/DDBJ whole genome shotgun (WGS) entry which is preliminary data.</text>
</comment>
<dbReference type="Proteomes" id="UP000236370">
    <property type="component" value="Unassembled WGS sequence"/>
</dbReference>
<gene>
    <name evidence="1" type="ORF">CK820_G0050486</name>
</gene>
<proteinExistence type="predicted"/>
<dbReference type="PROSITE" id="PS51257">
    <property type="entry name" value="PROKAR_LIPOPROTEIN"/>
    <property type="match status" value="1"/>
</dbReference>
<protein>
    <submittedName>
        <fullName evidence="1">TSPAN17 isoform 7</fullName>
    </submittedName>
</protein>
<evidence type="ECO:0000313" key="2">
    <source>
        <dbReference type="Proteomes" id="UP000236370"/>
    </source>
</evidence>
<reference evidence="1 2" key="1">
    <citation type="submission" date="2017-12" db="EMBL/GenBank/DDBJ databases">
        <title>High-resolution comparative analysis of great ape genomes.</title>
        <authorList>
            <person name="Pollen A."/>
            <person name="Hastie A."/>
            <person name="Hormozdiari F."/>
            <person name="Dougherty M."/>
            <person name="Liu R."/>
            <person name="Chaisson M."/>
            <person name="Hoppe E."/>
            <person name="Hill C."/>
            <person name="Pang A."/>
            <person name="Hillier L."/>
            <person name="Baker C."/>
            <person name="Armstrong J."/>
            <person name="Shendure J."/>
            <person name="Paten B."/>
            <person name="Wilson R."/>
            <person name="Chao H."/>
            <person name="Schneider V."/>
            <person name="Ventura M."/>
            <person name="Kronenberg Z."/>
            <person name="Murali S."/>
            <person name="Gordon D."/>
            <person name="Cantsilieris S."/>
            <person name="Munson K."/>
            <person name="Nelson B."/>
            <person name="Raja A."/>
            <person name="Underwood J."/>
            <person name="Diekhans M."/>
            <person name="Fiddes I."/>
            <person name="Haussler D."/>
            <person name="Eichler E."/>
        </authorList>
    </citation>
    <scope>NUCLEOTIDE SEQUENCE [LARGE SCALE GENOMIC DNA]</scope>
    <source>
        <strain evidence="1">Yerkes chimp pedigree #C0471</strain>
    </source>
</reference>
<name>A0A2J8J5U6_PANTR</name>
<dbReference type="EMBL" id="NBAG03000516">
    <property type="protein sequence ID" value="PNI18147.1"/>
    <property type="molecule type" value="Genomic_DNA"/>
</dbReference>
<sequence>MPGKHQHFQEPEVGCCGKYFLFGFNIVFWVSAGCWEPCSWLSASGPGVRRVFSPTSQR</sequence>
<accession>A0A2J8J5U6</accession>
<organism evidence="1 2">
    <name type="scientific">Pan troglodytes</name>
    <name type="common">Chimpanzee</name>
    <dbReference type="NCBI Taxonomy" id="9598"/>
    <lineage>
        <taxon>Eukaryota</taxon>
        <taxon>Metazoa</taxon>
        <taxon>Chordata</taxon>
        <taxon>Craniata</taxon>
        <taxon>Vertebrata</taxon>
        <taxon>Euteleostomi</taxon>
        <taxon>Mammalia</taxon>
        <taxon>Eutheria</taxon>
        <taxon>Euarchontoglires</taxon>
        <taxon>Primates</taxon>
        <taxon>Haplorrhini</taxon>
        <taxon>Catarrhini</taxon>
        <taxon>Hominidae</taxon>
        <taxon>Pan</taxon>
    </lineage>
</organism>